<dbReference type="RefSeq" id="WP_069113002.1">
    <property type="nucleotide sequence ID" value="NZ_FNUC01000003.1"/>
</dbReference>
<dbReference type="EMBL" id="FNUC01000003">
    <property type="protein sequence ID" value="SEE30732.1"/>
    <property type="molecule type" value="Genomic_DNA"/>
</dbReference>
<protein>
    <recommendedName>
        <fullName evidence="3">DUF3052 domain-containing protein</fullName>
    </recommendedName>
</protein>
<dbReference type="Proteomes" id="UP000181980">
    <property type="component" value="Unassembled WGS sequence"/>
</dbReference>
<keyword evidence="2" id="KW-1185">Reference proteome</keyword>
<name>A0A1H5HRZ4_9ACTN</name>
<proteinExistence type="predicted"/>
<dbReference type="AlphaFoldDB" id="A0A1H5HRZ4"/>
<dbReference type="OrthoDB" id="9800461at2"/>
<evidence type="ECO:0008006" key="3">
    <source>
        <dbReference type="Google" id="ProtNLM"/>
    </source>
</evidence>
<accession>A0A1H5HRZ4</accession>
<evidence type="ECO:0000313" key="2">
    <source>
        <dbReference type="Proteomes" id="UP000181980"/>
    </source>
</evidence>
<organism evidence="1 2">
    <name type="scientific">Jiangella alba</name>
    <dbReference type="NCBI Taxonomy" id="561176"/>
    <lineage>
        <taxon>Bacteria</taxon>
        <taxon>Bacillati</taxon>
        <taxon>Actinomycetota</taxon>
        <taxon>Actinomycetes</taxon>
        <taxon>Jiangellales</taxon>
        <taxon>Jiangellaceae</taxon>
        <taxon>Jiangella</taxon>
    </lineage>
</organism>
<evidence type="ECO:0000313" key="1">
    <source>
        <dbReference type="EMBL" id="SEE30732.1"/>
    </source>
</evidence>
<dbReference type="STRING" id="561176.SAMN04488561_0944"/>
<reference evidence="2" key="1">
    <citation type="submission" date="2016-10" db="EMBL/GenBank/DDBJ databases">
        <authorList>
            <person name="Varghese N."/>
            <person name="Submissions S."/>
        </authorList>
    </citation>
    <scope>NUCLEOTIDE SEQUENCE [LARGE SCALE GENOMIC DNA]</scope>
    <source>
        <strain evidence="2">DSM 45237</strain>
    </source>
</reference>
<sequence length="130" mass="14288">MTTGYSGTPLVRKLGIEPGHRVLFDGAPGGFALDGVRPDHHPGPGPYDVVLTFVRDRATLDRDLPAHQDRIERAGMVWVAWPKRASKVPTDMTEDVVREVALPLGLVDVKVCAIDAVWSGLKLVIRKENR</sequence>
<gene>
    <name evidence="1" type="ORF">SAMN04488561_0944</name>
</gene>